<dbReference type="NCBIfam" id="TIGR02001">
    <property type="entry name" value="gcw_chp"/>
    <property type="match status" value="1"/>
</dbReference>
<evidence type="ECO:0000313" key="1">
    <source>
        <dbReference type="EMBL" id="KKN96052.1"/>
    </source>
</evidence>
<name>A0A0F9V8H9_9ZZZZ</name>
<reference evidence="1" key="1">
    <citation type="journal article" date="2015" name="Nature">
        <title>Complex archaea that bridge the gap between prokaryotes and eukaryotes.</title>
        <authorList>
            <person name="Spang A."/>
            <person name="Saw J.H."/>
            <person name="Jorgensen S.L."/>
            <person name="Zaremba-Niedzwiedzka K."/>
            <person name="Martijn J."/>
            <person name="Lind A.E."/>
            <person name="van Eijk R."/>
            <person name="Schleper C."/>
            <person name="Guy L."/>
            <person name="Ettema T.J."/>
        </authorList>
    </citation>
    <scope>NUCLEOTIDE SEQUENCE</scope>
</reference>
<organism evidence="1">
    <name type="scientific">marine sediment metagenome</name>
    <dbReference type="NCBI Taxonomy" id="412755"/>
    <lineage>
        <taxon>unclassified sequences</taxon>
        <taxon>metagenomes</taxon>
        <taxon>ecological metagenomes</taxon>
    </lineage>
</organism>
<gene>
    <name evidence="1" type="ORF">LCGC14_0172880</name>
</gene>
<sequence>MPTFESHNMGNYKMIKKLTAAVATASMVSFTGVAHAEAFDTAIGEIDASMTATLATDYIWRGQSQTNGAGAVQGSLDLAHESGIYIGAWASNVAAEDFGGASVEIDYYAGYAGSISDDIGYDLAWATYTFPQGIDNVDEVLGSIDLYGFTLGAKYAYDPQSALYTYVGYGFDLPYDIGLGLHYGMTDAKDPIGGIDDGHYSDWAVTLGKTILGLDVALMYSDTDLDEDCTAIYVDSDSCDANVTLAVAKSF</sequence>
<dbReference type="Pfam" id="PF09694">
    <property type="entry name" value="Gcw_chp"/>
    <property type="match status" value="1"/>
</dbReference>
<proteinExistence type="predicted"/>
<accession>A0A0F9V8H9</accession>
<protein>
    <submittedName>
        <fullName evidence="1">Uncharacterized protein</fullName>
    </submittedName>
</protein>
<dbReference type="InterPro" id="IPR010239">
    <property type="entry name" value="CHP02001"/>
</dbReference>
<comment type="caution">
    <text evidence="1">The sequence shown here is derived from an EMBL/GenBank/DDBJ whole genome shotgun (WGS) entry which is preliminary data.</text>
</comment>
<dbReference type="AlphaFoldDB" id="A0A0F9V8H9"/>
<dbReference type="EMBL" id="LAZR01000067">
    <property type="protein sequence ID" value="KKN96052.1"/>
    <property type="molecule type" value="Genomic_DNA"/>
</dbReference>